<dbReference type="Pfam" id="PF11251">
    <property type="entry name" value="DUF3050"/>
    <property type="match status" value="1"/>
</dbReference>
<dbReference type="SUPFAM" id="SSF48613">
    <property type="entry name" value="Heme oxygenase-like"/>
    <property type="match status" value="1"/>
</dbReference>
<sequence length="275" mass="30920">MAEPDDAYDTLIAALSEERRALLSHPIYEAVRDRTALQRFMEAHVFAVWDFMALLKSLQRRLTCVEVAWAPPRSRVAARLVNEIVLGEESDTLDGGRTMSHFELYVEAMREVGARTAAVESYIQEIVKGTPPVQALDRVAISSTVRSFVEGTLTLALTGEVEEVAASFLLGREDLVPAMFRRLVPSVLETHEAQSLRLYLARHIELDEQEHGPMARRLLCDLCGTDASRWRRAESAARNALVARRRLWDGVLHAVQVLRHPPSTRRMATAEPVTR</sequence>
<dbReference type="InterPro" id="IPR024423">
    <property type="entry name" value="DUF3050"/>
</dbReference>
<evidence type="ECO:0000313" key="1">
    <source>
        <dbReference type="EMBL" id="WXB00861.1"/>
    </source>
</evidence>
<dbReference type="Gene3D" id="1.20.910.10">
    <property type="entry name" value="Heme oxygenase-like"/>
    <property type="match status" value="1"/>
</dbReference>
<gene>
    <name evidence="1" type="ORF">LVJ94_28555</name>
</gene>
<dbReference type="Proteomes" id="UP001374803">
    <property type="component" value="Chromosome"/>
</dbReference>
<dbReference type="RefSeq" id="WP_394830463.1">
    <property type="nucleotide sequence ID" value="NZ_CP089929.1"/>
</dbReference>
<evidence type="ECO:0000313" key="2">
    <source>
        <dbReference type="Proteomes" id="UP001374803"/>
    </source>
</evidence>
<name>A0ABZ2KQA7_9BACT</name>
<reference evidence="1" key="1">
    <citation type="submission" date="2021-12" db="EMBL/GenBank/DDBJ databases">
        <title>Discovery of the Pendulisporaceae a myxobacterial family with distinct sporulation behavior and unique specialized metabolism.</title>
        <authorList>
            <person name="Garcia R."/>
            <person name="Popoff A."/>
            <person name="Bader C.D."/>
            <person name="Loehr J."/>
            <person name="Walesch S."/>
            <person name="Walt C."/>
            <person name="Boldt J."/>
            <person name="Bunk B."/>
            <person name="Haeckl F.J.F.P.J."/>
            <person name="Gunesch A.P."/>
            <person name="Birkelbach J."/>
            <person name="Nuebel U."/>
            <person name="Pietschmann T."/>
            <person name="Bach T."/>
            <person name="Mueller R."/>
        </authorList>
    </citation>
    <scope>NUCLEOTIDE SEQUENCE</scope>
    <source>
        <strain evidence="1">MSr11367</strain>
    </source>
</reference>
<organism evidence="1 2">
    <name type="scientific">Pendulispora rubella</name>
    <dbReference type="NCBI Taxonomy" id="2741070"/>
    <lineage>
        <taxon>Bacteria</taxon>
        <taxon>Pseudomonadati</taxon>
        <taxon>Myxococcota</taxon>
        <taxon>Myxococcia</taxon>
        <taxon>Myxococcales</taxon>
        <taxon>Sorangiineae</taxon>
        <taxon>Pendulisporaceae</taxon>
        <taxon>Pendulispora</taxon>
    </lineage>
</organism>
<dbReference type="EMBL" id="CP089983">
    <property type="protein sequence ID" value="WXB00861.1"/>
    <property type="molecule type" value="Genomic_DNA"/>
</dbReference>
<protein>
    <submittedName>
        <fullName evidence="1">DUF3050 domain-containing protein</fullName>
    </submittedName>
</protein>
<dbReference type="InterPro" id="IPR016084">
    <property type="entry name" value="Haem_Oase-like_multi-hlx"/>
</dbReference>
<keyword evidence="2" id="KW-1185">Reference proteome</keyword>
<accession>A0ABZ2KQA7</accession>
<proteinExistence type="predicted"/>